<evidence type="ECO:0000256" key="1">
    <source>
        <dbReference type="SAM" id="MobiDB-lite"/>
    </source>
</evidence>
<feature type="region of interest" description="Disordered" evidence="1">
    <location>
        <begin position="676"/>
        <end position="774"/>
    </location>
</feature>
<feature type="compositionally biased region" description="Acidic residues" evidence="1">
    <location>
        <begin position="387"/>
        <end position="397"/>
    </location>
</feature>
<keyword evidence="2" id="KW-0732">Signal</keyword>
<feature type="compositionally biased region" description="Basic and acidic residues" evidence="1">
    <location>
        <begin position="636"/>
        <end position="645"/>
    </location>
</feature>
<organism evidence="3 4">
    <name type="scientific">Purpureocillium lilacinum</name>
    <name type="common">Paecilomyces lilacinus</name>
    <dbReference type="NCBI Taxonomy" id="33203"/>
    <lineage>
        <taxon>Eukaryota</taxon>
        <taxon>Fungi</taxon>
        <taxon>Dikarya</taxon>
        <taxon>Ascomycota</taxon>
        <taxon>Pezizomycotina</taxon>
        <taxon>Sordariomycetes</taxon>
        <taxon>Hypocreomycetidae</taxon>
        <taxon>Hypocreales</taxon>
        <taxon>Ophiocordycipitaceae</taxon>
        <taxon>Purpureocillium</taxon>
    </lineage>
</organism>
<evidence type="ECO:0000313" key="4">
    <source>
        <dbReference type="Proteomes" id="UP000078340"/>
    </source>
</evidence>
<dbReference type="AlphaFoldDB" id="A0A179H8A3"/>
<proteinExistence type="predicted"/>
<feature type="compositionally biased region" description="Acidic residues" evidence="1">
    <location>
        <begin position="957"/>
        <end position="967"/>
    </location>
</feature>
<reference evidence="3 4" key="1">
    <citation type="submission" date="2016-02" db="EMBL/GenBank/DDBJ databases">
        <title>Biosynthesis of antibiotic leucinostatins and their inhibition on Phytophthora in bio-control Purpureocillium lilacinum.</title>
        <authorList>
            <person name="Wang G."/>
            <person name="Liu Z."/>
            <person name="Lin R."/>
            <person name="Li E."/>
            <person name="Mao Z."/>
            <person name="Ling J."/>
            <person name="Yin W."/>
            <person name="Xie B."/>
        </authorList>
    </citation>
    <scope>NUCLEOTIDE SEQUENCE [LARGE SCALE GENOMIC DNA]</scope>
    <source>
        <strain evidence="3">PLFJ-1</strain>
    </source>
</reference>
<feature type="compositionally biased region" description="Low complexity" evidence="1">
    <location>
        <begin position="545"/>
        <end position="558"/>
    </location>
</feature>
<feature type="region of interest" description="Disordered" evidence="1">
    <location>
        <begin position="542"/>
        <end position="654"/>
    </location>
</feature>
<feature type="compositionally biased region" description="Acidic residues" evidence="1">
    <location>
        <begin position="443"/>
        <end position="454"/>
    </location>
</feature>
<dbReference type="Proteomes" id="UP000078340">
    <property type="component" value="Unassembled WGS sequence"/>
</dbReference>
<dbReference type="EMBL" id="LSBI01000007">
    <property type="protein sequence ID" value="OAQ85649.1"/>
    <property type="molecule type" value="Genomic_DNA"/>
</dbReference>
<feature type="compositionally biased region" description="Polar residues" evidence="1">
    <location>
        <begin position="991"/>
        <end position="1010"/>
    </location>
</feature>
<feature type="compositionally biased region" description="Pro residues" evidence="1">
    <location>
        <begin position="726"/>
        <end position="753"/>
    </location>
</feature>
<feature type="region of interest" description="Disordered" evidence="1">
    <location>
        <begin position="928"/>
        <end position="1013"/>
    </location>
</feature>
<evidence type="ECO:0000256" key="2">
    <source>
        <dbReference type="SAM" id="SignalP"/>
    </source>
</evidence>
<feature type="signal peptide" evidence="2">
    <location>
        <begin position="1"/>
        <end position="19"/>
    </location>
</feature>
<feature type="region of interest" description="Disordered" evidence="1">
    <location>
        <begin position="287"/>
        <end position="316"/>
    </location>
</feature>
<evidence type="ECO:0000313" key="3">
    <source>
        <dbReference type="EMBL" id="OAQ85649.1"/>
    </source>
</evidence>
<feature type="compositionally biased region" description="Pro residues" evidence="1">
    <location>
        <begin position="571"/>
        <end position="607"/>
    </location>
</feature>
<gene>
    <name evidence="3" type="ORF">VFPFJ_08038</name>
</gene>
<feature type="compositionally biased region" description="Low complexity" evidence="1">
    <location>
        <begin position="972"/>
        <end position="983"/>
    </location>
</feature>
<name>A0A179H8A3_PURLI</name>
<feature type="compositionally biased region" description="Pro residues" evidence="1">
    <location>
        <begin position="426"/>
        <end position="440"/>
    </location>
</feature>
<protein>
    <submittedName>
        <fullName evidence="3">Uncharacterized protein</fullName>
    </submittedName>
</protein>
<feature type="region of interest" description="Disordered" evidence="1">
    <location>
        <begin position="888"/>
        <end position="908"/>
    </location>
</feature>
<accession>A0A179H8A3</accession>
<feature type="compositionally biased region" description="Low complexity" evidence="1">
    <location>
        <begin position="896"/>
        <end position="907"/>
    </location>
</feature>
<feature type="region of interest" description="Disordered" evidence="1">
    <location>
        <begin position="354"/>
        <end position="524"/>
    </location>
</feature>
<sequence>MRPPGWLSLGAALLHVCAGADVPSVKYQLTDTYSGRKLLDFFEFTTPKDTAGSEHPDTLRWLPSTEYGTIPGFAKWTEKGLLTYSKTKFLGGEKPREATWSRSRTEFGRGLFVVKFTSQAGGCAVSQHIDTMISRAPLHWECRVTYSKRWPVGHEQRISGVPQVQAIVQDDEKYQVFMWEEGKEPADVNSDSPDPSSSWGEPIFVAELHKPTGDGDDNSWCTMDTAGFYPNRLTTYIEFCMNQDCWEGKQCLEKSGYRNCRAMVANSPDPQFVGEPSFTVREVSIFKPCDGQGGSSDGQGSSAPARLPIPPSEPLEAPGLVAAIQKGTAAERLPIPPSEPLEAPGLVAAIQKGTAPEAPEQPDSPKTPGQVASIQTEDAGGMLPTIPEEDEGDLEELEPPKAPETPSEALEAPAQAVSISKLSAPRGPPTPPEAAEPPASPDEAPESPEPDESELPPFRRKGFLSSLTNIIGASPPPKSHFIALKPAGPKGPGAVAWPKVEEPPPPPTGQAESELIEEPIMPPSVRLKSKDIKFLTDVIAPGMRPTAPHKAPKANAPKAPRPWEVAENSITPPPPKGPIWPADGGPPPPPPMPPGPPAPPPMPPSPEEPAAKARAVDLGWEAIPSVPKTPEEPDPAENRKTEERSGWPSWFKLPSQSTVSEWLGIATSQAAKSLPGLIDALIAPQSPSRPPSREGPSRHPSPEDPDLPPSPEDPDLPPSLESLELPPSPESPSPSPSPSPPSSPTTPSSPSPTEPSETTWQTPSSNTTTATPSLTTSTVYTTRVHTITSCETDVPDCTTEGQVVVVTETIALYTTVCEVTETQTDMTTTTTMPEPTPAPTLTTTTVYTTRVHTITHCPPDVPDCPAEEGRVVVVTETIPLYTTVCPVDDPAPTDLATPSPAVTTAPDAADDDVTTKYFTTFRTITSCPPDTPECATDAAPALPEATPRPGGGAGGSADDDDAVDPNDDSYTGENNGSGSNDSGHGYGNATIPGSTGITTHRQPLPTQTDYPTPPVIVSRGSTTSITSLIALGAAAVVLVIF</sequence>
<dbReference type="Gene3D" id="2.60.120.200">
    <property type="match status" value="1"/>
</dbReference>
<dbReference type="OMA" id="TRVHTIT"/>
<comment type="caution">
    <text evidence="3">The sequence shown here is derived from an EMBL/GenBank/DDBJ whole genome shotgun (WGS) entry which is preliminary data.</text>
</comment>
<feature type="compositionally biased region" description="Basic and acidic residues" evidence="1">
    <location>
        <begin position="691"/>
        <end position="702"/>
    </location>
</feature>
<feature type="compositionally biased region" description="Low complexity" evidence="1">
    <location>
        <begin position="754"/>
        <end position="774"/>
    </location>
</feature>
<feature type="chain" id="PRO_5008103365" evidence="2">
    <location>
        <begin position="20"/>
        <end position="1041"/>
    </location>
</feature>